<reference evidence="11" key="1">
    <citation type="submission" date="2018-07" db="EMBL/GenBank/DDBJ databases">
        <authorList>
            <person name="Quirk P.G."/>
            <person name="Krulwich T.A."/>
        </authorList>
    </citation>
    <scope>NUCLEOTIDE SEQUENCE</scope>
</reference>
<dbReference type="EMBL" id="UFQT01002897">
    <property type="protein sequence ID" value="SSX34238.1"/>
    <property type="molecule type" value="Genomic_DNA"/>
</dbReference>
<organism evidence="11">
    <name type="scientific">Culicoides sonorensis</name>
    <name type="common">Biting midge</name>
    <dbReference type="NCBI Taxonomy" id="179676"/>
    <lineage>
        <taxon>Eukaryota</taxon>
        <taxon>Metazoa</taxon>
        <taxon>Ecdysozoa</taxon>
        <taxon>Arthropoda</taxon>
        <taxon>Hexapoda</taxon>
        <taxon>Insecta</taxon>
        <taxon>Pterygota</taxon>
        <taxon>Neoptera</taxon>
        <taxon>Endopterygota</taxon>
        <taxon>Diptera</taxon>
        <taxon>Nematocera</taxon>
        <taxon>Chironomoidea</taxon>
        <taxon>Ceratopogonidae</taxon>
        <taxon>Ceratopogoninae</taxon>
        <taxon>Culicoides</taxon>
        <taxon>Monoculicoides</taxon>
    </lineage>
</organism>
<evidence type="ECO:0000256" key="1">
    <source>
        <dbReference type="ARBA" id="ARBA00004167"/>
    </source>
</evidence>
<feature type="region of interest" description="Disordered" evidence="6">
    <location>
        <begin position="154"/>
        <end position="177"/>
    </location>
</feature>
<feature type="domain" description="V-type proton ATPase subunit S1 luminal" evidence="9">
    <location>
        <begin position="240"/>
        <end position="309"/>
    </location>
</feature>
<comment type="similarity">
    <text evidence="2">Belongs to the vacuolar ATPase subunit S1 family.</text>
</comment>
<sequence>MHKILNCIFVSVILSSICVKAEYNGPFVLWGLSGLNGIKNSALTTLDDKLLRDFYARASSIIVFMKNSTTKLDERNFPSFKSLINENEYIYLTQDTLTSDPLDYNANAEVINLVGDGIQQDVEMTSLYKDAVLNYGEGNVLGILASRYDIGPETQSRRRRAADEPSSTANPTDEPVENNYIYVAQNKKGLIWTDEPPLLKLGPNKSIELTSHTIATADERKDVFGIRVGFVLENKQKTFLKFQFVRRLGGWWSMKSVEVEYDDDKFTLQVVGSEPSAPMNYSYHCPKQLLFKSRNHTATLSLKGIQVQPYYTNDKFGIAYDCVGFFTVPIWAGIMVTFLLLGLLTVALTAIAEIKPPNRFESKSGAQLSFTVQE</sequence>
<dbReference type="PANTHER" id="PTHR12471">
    <property type="entry name" value="VACUOLAR ATP SYNTHASE SUBUNIT S1"/>
    <property type="match status" value="1"/>
</dbReference>
<evidence type="ECO:0000256" key="7">
    <source>
        <dbReference type="SAM" id="Phobius"/>
    </source>
</evidence>
<keyword evidence="8" id="KW-0732">Signal</keyword>
<dbReference type="GO" id="GO:0033176">
    <property type="term" value="C:proton-transporting V-type ATPase complex"/>
    <property type="evidence" value="ECO:0007669"/>
    <property type="project" value="TreeGrafter"/>
</dbReference>
<evidence type="ECO:0000256" key="6">
    <source>
        <dbReference type="SAM" id="MobiDB-lite"/>
    </source>
</evidence>
<feature type="transmembrane region" description="Helical" evidence="7">
    <location>
        <begin position="330"/>
        <end position="352"/>
    </location>
</feature>
<dbReference type="Pfam" id="PF20520">
    <property type="entry name" value="Ac45-VOA1_TM"/>
    <property type="match status" value="1"/>
</dbReference>
<dbReference type="InterPro" id="IPR046755">
    <property type="entry name" value="VAS1_LD"/>
</dbReference>
<dbReference type="PANTHER" id="PTHR12471:SF4">
    <property type="entry name" value="AGAP001624-PA"/>
    <property type="match status" value="1"/>
</dbReference>
<dbReference type="GO" id="GO:0030641">
    <property type="term" value="P:regulation of cellular pH"/>
    <property type="evidence" value="ECO:0007669"/>
    <property type="project" value="TreeGrafter"/>
</dbReference>
<evidence type="ECO:0000256" key="5">
    <source>
        <dbReference type="ARBA" id="ARBA00023136"/>
    </source>
</evidence>
<accession>A0A336N6J8</accession>
<keyword evidence="5 7" id="KW-0472">Membrane</keyword>
<dbReference type="VEuPathDB" id="VectorBase:CSON007642"/>
<proteinExistence type="inferred from homology"/>
<comment type="subcellular location">
    <subcellularLocation>
        <location evidence="1">Membrane</location>
        <topology evidence="1">Single-pass membrane protein</topology>
    </subcellularLocation>
</comment>
<evidence type="ECO:0000256" key="4">
    <source>
        <dbReference type="ARBA" id="ARBA00022989"/>
    </source>
</evidence>
<dbReference type="InterPro" id="IPR008388">
    <property type="entry name" value="Ac45_acc_su"/>
</dbReference>
<dbReference type="Gene3D" id="2.40.160.110">
    <property type="match status" value="1"/>
</dbReference>
<feature type="domain" description="V-type proton ATPase subunit S1/VOA1 transmembrane" evidence="10">
    <location>
        <begin position="324"/>
        <end position="361"/>
    </location>
</feature>
<dbReference type="OMA" id="DYNINAE"/>
<evidence type="ECO:0000313" key="11">
    <source>
        <dbReference type="EMBL" id="SSX34238.1"/>
    </source>
</evidence>
<gene>
    <name evidence="11" type="primary">CSON007642</name>
</gene>
<feature type="signal peptide" evidence="8">
    <location>
        <begin position="1"/>
        <end position="21"/>
    </location>
</feature>
<evidence type="ECO:0000259" key="10">
    <source>
        <dbReference type="Pfam" id="PF20520"/>
    </source>
</evidence>
<feature type="chain" id="PRO_5016461531" evidence="8">
    <location>
        <begin position="22"/>
        <end position="374"/>
    </location>
</feature>
<evidence type="ECO:0000259" key="9">
    <source>
        <dbReference type="Pfam" id="PF05827"/>
    </source>
</evidence>
<evidence type="ECO:0000256" key="3">
    <source>
        <dbReference type="ARBA" id="ARBA00022692"/>
    </source>
</evidence>
<keyword evidence="4 7" id="KW-1133">Transmembrane helix</keyword>
<dbReference type="AlphaFoldDB" id="A0A336N6J8"/>
<evidence type="ECO:0000256" key="2">
    <source>
        <dbReference type="ARBA" id="ARBA00009037"/>
    </source>
</evidence>
<dbReference type="Pfam" id="PF05827">
    <property type="entry name" value="VAS1_LD"/>
    <property type="match status" value="1"/>
</dbReference>
<name>A0A336N6J8_CULSO</name>
<protein>
    <submittedName>
        <fullName evidence="11">CSON007642 protein</fullName>
    </submittedName>
</protein>
<dbReference type="GO" id="GO:0001671">
    <property type="term" value="F:ATPase activator activity"/>
    <property type="evidence" value="ECO:0007669"/>
    <property type="project" value="TreeGrafter"/>
</dbReference>
<evidence type="ECO:0000256" key="8">
    <source>
        <dbReference type="SAM" id="SignalP"/>
    </source>
</evidence>
<dbReference type="InterPro" id="IPR046756">
    <property type="entry name" value="VAS1/VOA1_TM"/>
</dbReference>
<keyword evidence="3 7" id="KW-0812">Transmembrane</keyword>